<sequence>MTSIRRISSSSEALEEQQRPCVLHVRREVSTQQERLNKDFFKPFDACCLCLKSLIDPMSCHKGHLFCKKCILHCLLSQKKDIQRSLYSLQTL</sequence>
<dbReference type="PANTHER" id="PTHR13063">
    <property type="entry name" value="ENOS INTERACTING PROTEIN"/>
    <property type="match status" value="1"/>
</dbReference>
<comment type="subcellular location">
    <subcellularLocation>
        <location evidence="1">Nucleus</location>
    </subcellularLocation>
</comment>
<gene>
    <name evidence="5" type="ORF">Fmac_020912</name>
</gene>
<dbReference type="InterPro" id="IPR016818">
    <property type="entry name" value="NOSIP"/>
</dbReference>
<evidence type="ECO:0000259" key="4">
    <source>
        <dbReference type="Pfam" id="PF15906"/>
    </source>
</evidence>
<protein>
    <recommendedName>
        <fullName evidence="4">Nitric oxide synthase-interacting protein zinc-finger domain-containing protein</fullName>
    </recommendedName>
</protein>
<keyword evidence="3" id="KW-0539">Nucleus</keyword>
<dbReference type="AlphaFoldDB" id="A0ABD1LX32"/>
<name>A0ABD1LX32_9FABA</name>
<comment type="caution">
    <text evidence="5">The sequence shown here is derived from an EMBL/GenBank/DDBJ whole genome shotgun (WGS) entry which is preliminary data.</text>
</comment>
<dbReference type="PANTHER" id="PTHR13063:SF10">
    <property type="entry name" value="NITRIC OXIDE SYNTHASE-INTERACTING PROTEIN"/>
    <property type="match status" value="1"/>
</dbReference>
<dbReference type="Pfam" id="PF15906">
    <property type="entry name" value="zf-NOSIP"/>
    <property type="match status" value="1"/>
</dbReference>
<keyword evidence="6" id="KW-1185">Reference proteome</keyword>
<accession>A0ABD1LX32</accession>
<evidence type="ECO:0000256" key="3">
    <source>
        <dbReference type="ARBA" id="ARBA00023242"/>
    </source>
</evidence>
<evidence type="ECO:0000256" key="1">
    <source>
        <dbReference type="ARBA" id="ARBA00004123"/>
    </source>
</evidence>
<organism evidence="5 6">
    <name type="scientific">Flemingia macrophylla</name>
    <dbReference type="NCBI Taxonomy" id="520843"/>
    <lineage>
        <taxon>Eukaryota</taxon>
        <taxon>Viridiplantae</taxon>
        <taxon>Streptophyta</taxon>
        <taxon>Embryophyta</taxon>
        <taxon>Tracheophyta</taxon>
        <taxon>Spermatophyta</taxon>
        <taxon>Magnoliopsida</taxon>
        <taxon>eudicotyledons</taxon>
        <taxon>Gunneridae</taxon>
        <taxon>Pentapetalae</taxon>
        <taxon>rosids</taxon>
        <taxon>fabids</taxon>
        <taxon>Fabales</taxon>
        <taxon>Fabaceae</taxon>
        <taxon>Papilionoideae</taxon>
        <taxon>50 kb inversion clade</taxon>
        <taxon>NPAAA clade</taxon>
        <taxon>indigoferoid/millettioid clade</taxon>
        <taxon>Phaseoleae</taxon>
        <taxon>Flemingia</taxon>
    </lineage>
</organism>
<comment type="similarity">
    <text evidence="2">Belongs to the NOSIP family.</text>
</comment>
<evidence type="ECO:0000313" key="5">
    <source>
        <dbReference type="EMBL" id="KAL2327485.1"/>
    </source>
</evidence>
<proteinExistence type="inferred from homology"/>
<dbReference type="GO" id="GO:0005634">
    <property type="term" value="C:nucleus"/>
    <property type="evidence" value="ECO:0007669"/>
    <property type="project" value="UniProtKB-SubCell"/>
</dbReference>
<feature type="domain" description="Nitric oxide synthase-interacting protein zinc-finger" evidence="4">
    <location>
        <begin position="30"/>
        <end position="79"/>
    </location>
</feature>
<evidence type="ECO:0000313" key="6">
    <source>
        <dbReference type="Proteomes" id="UP001603857"/>
    </source>
</evidence>
<dbReference type="SUPFAM" id="SSF57850">
    <property type="entry name" value="RING/U-box"/>
    <property type="match status" value="1"/>
</dbReference>
<dbReference type="InterPro" id="IPR013083">
    <property type="entry name" value="Znf_RING/FYVE/PHD"/>
</dbReference>
<dbReference type="EMBL" id="JBGMDY010000007">
    <property type="protein sequence ID" value="KAL2327485.1"/>
    <property type="molecule type" value="Genomic_DNA"/>
</dbReference>
<dbReference type="InterPro" id="IPR031790">
    <property type="entry name" value="Znf-NOSIP"/>
</dbReference>
<reference evidence="5 6" key="1">
    <citation type="submission" date="2024-08" db="EMBL/GenBank/DDBJ databases">
        <title>Insights into the chromosomal genome structure of Flemingia macrophylla.</title>
        <authorList>
            <person name="Ding Y."/>
            <person name="Zhao Y."/>
            <person name="Bi W."/>
            <person name="Wu M."/>
            <person name="Zhao G."/>
            <person name="Gong Y."/>
            <person name="Li W."/>
            <person name="Zhang P."/>
        </authorList>
    </citation>
    <scope>NUCLEOTIDE SEQUENCE [LARGE SCALE GENOMIC DNA]</scope>
    <source>
        <strain evidence="5">DYQJB</strain>
        <tissue evidence="5">Leaf</tissue>
    </source>
</reference>
<dbReference type="Gene3D" id="3.30.40.10">
    <property type="entry name" value="Zinc/RING finger domain, C3HC4 (zinc finger)"/>
    <property type="match status" value="1"/>
</dbReference>
<dbReference type="Proteomes" id="UP001603857">
    <property type="component" value="Unassembled WGS sequence"/>
</dbReference>
<evidence type="ECO:0000256" key="2">
    <source>
        <dbReference type="ARBA" id="ARBA00008126"/>
    </source>
</evidence>